<dbReference type="AlphaFoldDB" id="A0A9P0CHQ8"/>
<feature type="signal peptide" evidence="2">
    <location>
        <begin position="1"/>
        <end position="17"/>
    </location>
</feature>
<feature type="compositionally biased region" description="Basic and acidic residues" evidence="1">
    <location>
        <begin position="292"/>
        <end position="303"/>
    </location>
</feature>
<accession>A0A9P0CHQ8</accession>
<feature type="compositionally biased region" description="Acidic residues" evidence="1">
    <location>
        <begin position="231"/>
        <end position="240"/>
    </location>
</feature>
<feature type="region of interest" description="Disordered" evidence="1">
    <location>
        <begin position="289"/>
        <end position="322"/>
    </location>
</feature>
<feature type="chain" id="PRO_5040279564" evidence="2">
    <location>
        <begin position="18"/>
        <end position="380"/>
    </location>
</feature>
<feature type="compositionally biased region" description="Gly residues" evidence="1">
    <location>
        <begin position="187"/>
        <end position="219"/>
    </location>
</feature>
<evidence type="ECO:0000256" key="1">
    <source>
        <dbReference type="SAM" id="MobiDB-lite"/>
    </source>
</evidence>
<sequence length="380" mass="38825">MAFFIAAVLACLQLAAGNPFPHYHGHAGAGGLLPRGGMSCPRAPLPEITPTVLQSVFPSPVTFGSQSPAVLEHVAAPQELNYFEKPYILKHRKGAALNVFTQTPVVVDEYAVPVFNEFPGAPAVVVEEVAAPAYDSASSASAASAASAYAAASASAAAAASAGASEYGVWAGTGSSRIFTPDSVLGGSSGGGGSSRGGSSSVGGGGGGGGGGIVGGGGDLLNDDGGCTGELVEDGDGVLVDDDRGLGEDVEGGALAVLEDVGLLEVVELLRGGHVLEHGRRLRAERHRTREHRLEHRRRDLRQGRPGAGHPSAGRETPGSGVAVVVRERVSGDQVKAGEDGSEEESHCDWRSTMVLDETNGNDEFSKPGFGFYTCLIERK</sequence>
<evidence type="ECO:0000313" key="3">
    <source>
        <dbReference type="EMBL" id="CAH0777930.1"/>
    </source>
</evidence>
<proteinExistence type="predicted"/>
<keyword evidence="4" id="KW-1185">Reference proteome</keyword>
<keyword evidence="2" id="KW-0732">Signal</keyword>
<organism evidence="3 4">
    <name type="scientific">Bemisia tabaci</name>
    <name type="common">Sweetpotato whitefly</name>
    <name type="synonym">Aleurodes tabaci</name>
    <dbReference type="NCBI Taxonomy" id="7038"/>
    <lineage>
        <taxon>Eukaryota</taxon>
        <taxon>Metazoa</taxon>
        <taxon>Ecdysozoa</taxon>
        <taxon>Arthropoda</taxon>
        <taxon>Hexapoda</taxon>
        <taxon>Insecta</taxon>
        <taxon>Pterygota</taxon>
        <taxon>Neoptera</taxon>
        <taxon>Paraneoptera</taxon>
        <taxon>Hemiptera</taxon>
        <taxon>Sternorrhyncha</taxon>
        <taxon>Aleyrodoidea</taxon>
        <taxon>Aleyrodidae</taxon>
        <taxon>Aleyrodinae</taxon>
        <taxon>Bemisia</taxon>
    </lineage>
</organism>
<evidence type="ECO:0000313" key="4">
    <source>
        <dbReference type="Proteomes" id="UP001152759"/>
    </source>
</evidence>
<evidence type="ECO:0000256" key="2">
    <source>
        <dbReference type="SAM" id="SignalP"/>
    </source>
</evidence>
<dbReference type="Proteomes" id="UP001152759">
    <property type="component" value="Chromosome 9"/>
</dbReference>
<dbReference type="EMBL" id="OU963870">
    <property type="protein sequence ID" value="CAH0777930.1"/>
    <property type="molecule type" value="Genomic_DNA"/>
</dbReference>
<reference evidence="3" key="1">
    <citation type="submission" date="2021-12" db="EMBL/GenBank/DDBJ databases">
        <authorList>
            <person name="King R."/>
        </authorList>
    </citation>
    <scope>NUCLEOTIDE SEQUENCE</scope>
</reference>
<gene>
    <name evidence="3" type="ORF">BEMITA_LOCUS13822</name>
</gene>
<name>A0A9P0CHQ8_BEMTA</name>
<feature type="region of interest" description="Disordered" evidence="1">
    <location>
        <begin position="182"/>
        <end position="245"/>
    </location>
</feature>
<protein>
    <submittedName>
        <fullName evidence="3">Uncharacterized protein</fullName>
    </submittedName>
</protein>